<dbReference type="CDD" id="cd17330">
    <property type="entry name" value="MFS_SLC46_TetA_like"/>
    <property type="match status" value="1"/>
</dbReference>
<accession>A0A507EC94</accession>
<feature type="compositionally biased region" description="Polar residues" evidence="6">
    <location>
        <begin position="44"/>
        <end position="62"/>
    </location>
</feature>
<sequence length="524" mass="55876">MSDVVVEGDEQKLRQSHVSVSIPDDPPATLQRRRSSLSRFNSNEMSPSEMTLDQPSTAEQPTNPAPASANPRTPLPKKQMAVVCLVTFVEPLQFGVLLPFVFFMVQGYFPDANPTTLGTYVGLITSAFCIAQLVTALPWGWLSDRIGRKPVLLIGLSGNAIFMSLFGVAGLYWQAVFFRTACGALNGNVGVAKSIIGEITNESNRSLAFALWETAFGLGAIVGPMIGGLLADPTKTLPFLFAGNDFLRSKPETLNNLPEGRVKRDPKAKASLATLEEAAMEQASHPALIHRGSTISLDELPRSKETVRSLMTSRVLLPATAYGLWALIQVFFDETVAIYAVSNRGYGAHGLGLSSRTLGIVLSITGVTQVFAQAILFPPCERRIGIKGCLKAACIMMAIFVVATGFVADFFPMTSFPSQVTVAVALAVMLIGRTIAIVFGYISIMILINNSAPSPSSLGTVHGIGQMACSAARAVGPAFAGVLWTHSAANSHAFPIDYHLPFLLMGILSLGTGGIALILARMKT</sequence>
<keyword evidence="5 7" id="KW-0472">Membrane</keyword>
<dbReference type="EMBL" id="QEAQ01000013">
    <property type="protein sequence ID" value="TPX60660.1"/>
    <property type="molecule type" value="Genomic_DNA"/>
</dbReference>
<evidence type="ECO:0000256" key="2">
    <source>
        <dbReference type="ARBA" id="ARBA00022448"/>
    </source>
</evidence>
<dbReference type="PRINTS" id="PR01035">
    <property type="entry name" value="TCRTETA"/>
</dbReference>
<organism evidence="9 10">
    <name type="scientific">Powellomyces hirtus</name>
    <dbReference type="NCBI Taxonomy" id="109895"/>
    <lineage>
        <taxon>Eukaryota</taxon>
        <taxon>Fungi</taxon>
        <taxon>Fungi incertae sedis</taxon>
        <taxon>Chytridiomycota</taxon>
        <taxon>Chytridiomycota incertae sedis</taxon>
        <taxon>Chytridiomycetes</taxon>
        <taxon>Spizellomycetales</taxon>
        <taxon>Powellomycetaceae</taxon>
        <taxon>Powellomyces</taxon>
    </lineage>
</organism>
<feature type="transmembrane region" description="Helical" evidence="7">
    <location>
        <begin position="500"/>
        <end position="520"/>
    </location>
</feature>
<proteinExistence type="predicted"/>
<keyword evidence="3 7" id="KW-0812">Transmembrane</keyword>
<name>A0A507EC94_9FUNG</name>
<feature type="transmembrane region" description="Helical" evidence="7">
    <location>
        <begin position="209"/>
        <end position="231"/>
    </location>
</feature>
<evidence type="ECO:0000256" key="1">
    <source>
        <dbReference type="ARBA" id="ARBA00004141"/>
    </source>
</evidence>
<evidence type="ECO:0000256" key="5">
    <source>
        <dbReference type="ARBA" id="ARBA00023136"/>
    </source>
</evidence>
<dbReference type="InterPro" id="IPR036259">
    <property type="entry name" value="MFS_trans_sf"/>
</dbReference>
<dbReference type="Proteomes" id="UP000318582">
    <property type="component" value="Unassembled WGS sequence"/>
</dbReference>
<evidence type="ECO:0000256" key="4">
    <source>
        <dbReference type="ARBA" id="ARBA00022989"/>
    </source>
</evidence>
<evidence type="ECO:0000256" key="7">
    <source>
        <dbReference type="SAM" id="Phobius"/>
    </source>
</evidence>
<dbReference type="PROSITE" id="PS50850">
    <property type="entry name" value="MFS"/>
    <property type="match status" value="1"/>
</dbReference>
<evidence type="ECO:0000256" key="3">
    <source>
        <dbReference type="ARBA" id="ARBA00022692"/>
    </source>
</evidence>
<keyword evidence="10" id="KW-1185">Reference proteome</keyword>
<feature type="transmembrane region" description="Helical" evidence="7">
    <location>
        <begin position="358"/>
        <end position="377"/>
    </location>
</feature>
<feature type="transmembrane region" description="Helical" evidence="7">
    <location>
        <begin position="117"/>
        <end position="139"/>
    </location>
</feature>
<dbReference type="InterPro" id="IPR001958">
    <property type="entry name" value="Tet-R_TetA/multi-R_MdtG-like"/>
</dbReference>
<keyword evidence="4 7" id="KW-1133">Transmembrane helix</keyword>
<evidence type="ECO:0000313" key="9">
    <source>
        <dbReference type="EMBL" id="TPX60660.1"/>
    </source>
</evidence>
<feature type="transmembrane region" description="Helical" evidence="7">
    <location>
        <begin position="151"/>
        <end position="173"/>
    </location>
</feature>
<comment type="subcellular location">
    <subcellularLocation>
        <location evidence="1">Membrane</location>
        <topology evidence="1">Multi-pass membrane protein</topology>
    </subcellularLocation>
</comment>
<dbReference type="PANTHER" id="PTHR23504">
    <property type="entry name" value="MAJOR FACILITATOR SUPERFAMILY DOMAIN-CONTAINING PROTEIN 10"/>
    <property type="match status" value="1"/>
</dbReference>
<dbReference type="AlphaFoldDB" id="A0A507EC94"/>
<protein>
    <recommendedName>
        <fullName evidence="8">Major facilitator superfamily (MFS) profile domain-containing protein</fullName>
    </recommendedName>
</protein>
<dbReference type="GO" id="GO:0016020">
    <property type="term" value="C:membrane"/>
    <property type="evidence" value="ECO:0007669"/>
    <property type="project" value="UniProtKB-SubCell"/>
</dbReference>
<feature type="transmembrane region" description="Helical" evidence="7">
    <location>
        <begin position="460"/>
        <end position="480"/>
    </location>
</feature>
<reference evidence="9 10" key="1">
    <citation type="journal article" date="2019" name="Sci. Rep.">
        <title>Comparative genomics of chytrid fungi reveal insights into the obligate biotrophic and pathogenic lifestyle of Synchytrium endobioticum.</title>
        <authorList>
            <person name="van de Vossenberg B.T.L.H."/>
            <person name="Warris S."/>
            <person name="Nguyen H.D.T."/>
            <person name="van Gent-Pelzer M.P.E."/>
            <person name="Joly D.L."/>
            <person name="van de Geest H.C."/>
            <person name="Bonants P.J.M."/>
            <person name="Smith D.S."/>
            <person name="Levesque C.A."/>
            <person name="van der Lee T.A.J."/>
        </authorList>
    </citation>
    <scope>NUCLEOTIDE SEQUENCE [LARGE SCALE GENOMIC DNA]</scope>
    <source>
        <strain evidence="9 10">CBS 809.83</strain>
    </source>
</reference>
<dbReference type="PANTHER" id="PTHR23504:SF15">
    <property type="entry name" value="MAJOR FACILITATOR SUPERFAMILY (MFS) PROFILE DOMAIN-CONTAINING PROTEIN"/>
    <property type="match status" value="1"/>
</dbReference>
<evidence type="ECO:0000313" key="10">
    <source>
        <dbReference type="Proteomes" id="UP000318582"/>
    </source>
</evidence>
<evidence type="ECO:0000256" key="6">
    <source>
        <dbReference type="SAM" id="MobiDB-lite"/>
    </source>
</evidence>
<dbReference type="InterPro" id="IPR011701">
    <property type="entry name" value="MFS"/>
</dbReference>
<feature type="transmembrane region" description="Helical" evidence="7">
    <location>
        <begin position="420"/>
        <end position="448"/>
    </location>
</feature>
<dbReference type="GO" id="GO:0022857">
    <property type="term" value="F:transmembrane transporter activity"/>
    <property type="evidence" value="ECO:0007669"/>
    <property type="project" value="InterPro"/>
</dbReference>
<dbReference type="Gene3D" id="1.20.1250.20">
    <property type="entry name" value="MFS general substrate transporter like domains"/>
    <property type="match status" value="1"/>
</dbReference>
<comment type="caution">
    <text evidence="9">The sequence shown here is derived from an EMBL/GenBank/DDBJ whole genome shotgun (WGS) entry which is preliminary data.</text>
</comment>
<dbReference type="Pfam" id="PF07690">
    <property type="entry name" value="MFS_1"/>
    <property type="match status" value="1"/>
</dbReference>
<dbReference type="InterPro" id="IPR020846">
    <property type="entry name" value="MFS_dom"/>
</dbReference>
<feature type="transmembrane region" description="Helical" evidence="7">
    <location>
        <begin position="315"/>
        <end position="332"/>
    </location>
</feature>
<evidence type="ECO:0000259" key="8">
    <source>
        <dbReference type="PROSITE" id="PS50850"/>
    </source>
</evidence>
<feature type="domain" description="Major facilitator superfamily (MFS) profile" evidence="8">
    <location>
        <begin position="79"/>
        <end position="524"/>
    </location>
</feature>
<gene>
    <name evidence="9" type="ORF">PhCBS80983_g01618</name>
</gene>
<feature type="transmembrane region" description="Helical" evidence="7">
    <location>
        <begin position="389"/>
        <end position="408"/>
    </location>
</feature>
<feature type="transmembrane region" description="Helical" evidence="7">
    <location>
        <begin position="80"/>
        <end position="105"/>
    </location>
</feature>
<feature type="region of interest" description="Disordered" evidence="6">
    <location>
        <begin position="1"/>
        <end position="74"/>
    </location>
</feature>
<dbReference type="SUPFAM" id="SSF103473">
    <property type="entry name" value="MFS general substrate transporter"/>
    <property type="match status" value="1"/>
</dbReference>
<keyword evidence="2" id="KW-0813">Transport</keyword>